<reference evidence="4 5" key="1">
    <citation type="submission" date="2018-11" db="EMBL/GenBank/DDBJ databases">
        <title>Genomes From Bacteria Associated with the Canine Oral Cavity: a Test Case for Automated Genome-Based Taxonomic Assignment.</title>
        <authorList>
            <person name="Coil D.A."/>
            <person name="Jospin G."/>
            <person name="Darling A.E."/>
            <person name="Wallis C."/>
            <person name="Davis I.J."/>
            <person name="Harris S."/>
            <person name="Eisen J.A."/>
            <person name="Holcombe L.J."/>
            <person name="O'Flynn C."/>
        </authorList>
    </citation>
    <scope>NUCLEOTIDE SEQUENCE [LARGE SCALE GENOMIC DNA]</scope>
    <source>
        <strain evidence="4 5">OH887_COT-365</strain>
    </source>
</reference>
<accession>A0A3P1TC71</accession>
<gene>
    <name evidence="4" type="ORF">EII34_00265</name>
</gene>
<dbReference type="InterPro" id="IPR001647">
    <property type="entry name" value="HTH_TetR"/>
</dbReference>
<feature type="domain" description="HTH tetR-type" evidence="3">
    <location>
        <begin position="15"/>
        <end position="75"/>
    </location>
</feature>
<dbReference type="AlphaFoldDB" id="A0A3P1TC71"/>
<dbReference type="InterPro" id="IPR009057">
    <property type="entry name" value="Homeodomain-like_sf"/>
</dbReference>
<dbReference type="PRINTS" id="PR00455">
    <property type="entry name" value="HTHTETR"/>
</dbReference>
<dbReference type="RefSeq" id="WP_124841606.1">
    <property type="nucleotide sequence ID" value="NZ_JAUNKP010000025.1"/>
</dbReference>
<evidence type="ECO:0000256" key="1">
    <source>
        <dbReference type="ARBA" id="ARBA00023125"/>
    </source>
</evidence>
<protein>
    <submittedName>
        <fullName evidence="4">TetR/AcrR family transcriptional regulator</fullName>
    </submittedName>
</protein>
<proteinExistence type="predicted"/>
<dbReference type="EMBL" id="RQZG01000001">
    <property type="protein sequence ID" value="RRD06974.1"/>
    <property type="molecule type" value="Genomic_DNA"/>
</dbReference>
<dbReference type="SUPFAM" id="SSF46689">
    <property type="entry name" value="Homeodomain-like"/>
    <property type="match status" value="1"/>
</dbReference>
<dbReference type="Gene3D" id="1.10.357.10">
    <property type="entry name" value="Tetracycline Repressor, domain 2"/>
    <property type="match status" value="1"/>
</dbReference>
<dbReference type="OrthoDB" id="8479950at2"/>
<evidence type="ECO:0000256" key="2">
    <source>
        <dbReference type="PROSITE-ProRule" id="PRU00335"/>
    </source>
</evidence>
<keyword evidence="1 2" id="KW-0238">DNA-binding</keyword>
<dbReference type="InterPro" id="IPR050109">
    <property type="entry name" value="HTH-type_TetR-like_transc_reg"/>
</dbReference>
<dbReference type="Pfam" id="PF00440">
    <property type="entry name" value="TetR_N"/>
    <property type="match status" value="1"/>
</dbReference>
<dbReference type="GO" id="GO:0000976">
    <property type="term" value="F:transcription cis-regulatory region binding"/>
    <property type="evidence" value="ECO:0007669"/>
    <property type="project" value="TreeGrafter"/>
</dbReference>
<dbReference type="PANTHER" id="PTHR30055">
    <property type="entry name" value="HTH-TYPE TRANSCRIPTIONAL REGULATOR RUTR"/>
    <property type="match status" value="1"/>
</dbReference>
<comment type="caution">
    <text evidence="4">The sequence shown here is derived from an EMBL/GenBank/DDBJ whole genome shotgun (WGS) entry which is preliminary data.</text>
</comment>
<name>A0A3P1TC71_9ACTN</name>
<organism evidence="4 5">
    <name type="scientific">Arachnia propionica</name>
    <dbReference type="NCBI Taxonomy" id="1750"/>
    <lineage>
        <taxon>Bacteria</taxon>
        <taxon>Bacillati</taxon>
        <taxon>Actinomycetota</taxon>
        <taxon>Actinomycetes</taxon>
        <taxon>Propionibacteriales</taxon>
        <taxon>Propionibacteriaceae</taxon>
        <taxon>Arachnia</taxon>
    </lineage>
</organism>
<dbReference type="PROSITE" id="PS50977">
    <property type="entry name" value="HTH_TETR_2"/>
    <property type="match status" value="1"/>
</dbReference>
<feature type="DNA-binding region" description="H-T-H motif" evidence="2">
    <location>
        <begin position="38"/>
        <end position="57"/>
    </location>
</feature>
<sequence>MARTDKKQRLRLDPGSRRTAILDAAGKLFASRPYPEVTVAAIAEAAGGSGALVYRYFDGKEGLYAELVHRAIAGLMERQEEAIRTLGEHTCARDRVRAALIVLLDHIASQPRAWAFPFREPGGEPAAVLELRVDARKRYVAELGALLSPSEQWRHDYALWGWLGHVDAACLRWVDQGCPADHRWALLDSLLGALEGALGDWAA</sequence>
<evidence type="ECO:0000259" key="3">
    <source>
        <dbReference type="PROSITE" id="PS50977"/>
    </source>
</evidence>
<evidence type="ECO:0000313" key="4">
    <source>
        <dbReference type="EMBL" id="RRD06974.1"/>
    </source>
</evidence>
<evidence type="ECO:0000313" key="5">
    <source>
        <dbReference type="Proteomes" id="UP000280819"/>
    </source>
</evidence>
<dbReference type="GO" id="GO:0003700">
    <property type="term" value="F:DNA-binding transcription factor activity"/>
    <property type="evidence" value="ECO:0007669"/>
    <property type="project" value="TreeGrafter"/>
</dbReference>
<dbReference type="PANTHER" id="PTHR30055:SF226">
    <property type="entry name" value="HTH-TYPE TRANSCRIPTIONAL REGULATOR PKSA"/>
    <property type="match status" value="1"/>
</dbReference>
<dbReference type="Proteomes" id="UP000280819">
    <property type="component" value="Unassembled WGS sequence"/>
</dbReference>